<evidence type="ECO:0000313" key="7">
    <source>
        <dbReference type="Proteomes" id="UP000319499"/>
    </source>
</evidence>
<keyword evidence="7" id="KW-1185">Reference proteome</keyword>
<feature type="domain" description="MRM3-like substrate binding" evidence="5">
    <location>
        <begin position="10"/>
        <end position="94"/>
    </location>
</feature>
<dbReference type="PANTHER" id="PTHR43191">
    <property type="entry name" value="RRNA METHYLTRANSFERASE 3"/>
    <property type="match status" value="1"/>
</dbReference>
<dbReference type="Pfam" id="PF22435">
    <property type="entry name" value="MRM3-like_sub_bind"/>
    <property type="match status" value="1"/>
</dbReference>
<gene>
    <name evidence="6" type="ORF">ETU09_01310</name>
</gene>
<dbReference type="SUPFAM" id="SSF75217">
    <property type="entry name" value="alpha/beta knot"/>
    <property type="match status" value="1"/>
</dbReference>
<dbReference type="GO" id="GO:0003723">
    <property type="term" value="F:RNA binding"/>
    <property type="evidence" value="ECO:0007669"/>
    <property type="project" value="InterPro"/>
</dbReference>
<dbReference type="OrthoDB" id="9794400at2"/>
<evidence type="ECO:0000313" key="6">
    <source>
        <dbReference type="EMBL" id="TWP30668.1"/>
    </source>
</evidence>
<dbReference type="Pfam" id="PF00588">
    <property type="entry name" value="SpoU_methylase"/>
    <property type="match status" value="1"/>
</dbReference>
<dbReference type="EMBL" id="SELH01000011">
    <property type="protein sequence ID" value="TWP30668.1"/>
    <property type="molecule type" value="Genomic_DNA"/>
</dbReference>
<keyword evidence="3 6" id="KW-0808">Transferase</keyword>
<dbReference type="GO" id="GO:0008173">
    <property type="term" value="F:RNA methyltransferase activity"/>
    <property type="evidence" value="ECO:0007669"/>
    <property type="project" value="InterPro"/>
</dbReference>
<dbReference type="InterPro" id="IPR029026">
    <property type="entry name" value="tRNA_m1G_MTases_N"/>
</dbReference>
<evidence type="ECO:0000259" key="4">
    <source>
        <dbReference type="Pfam" id="PF00588"/>
    </source>
</evidence>
<keyword evidence="2 6" id="KW-0489">Methyltransferase</keyword>
<dbReference type="Gene3D" id="3.30.1330.30">
    <property type="match status" value="1"/>
</dbReference>
<dbReference type="PANTHER" id="PTHR43191:SF2">
    <property type="entry name" value="RRNA METHYLTRANSFERASE 3, MITOCHONDRIAL"/>
    <property type="match status" value="1"/>
</dbReference>
<dbReference type="GO" id="GO:0006396">
    <property type="term" value="P:RNA processing"/>
    <property type="evidence" value="ECO:0007669"/>
    <property type="project" value="InterPro"/>
</dbReference>
<reference evidence="6 7" key="1">
    <citation type="submission" date="2019-02" db="EMBL/GenBank/DDBJ databases">
        <title>Apibacter muscae sp. nov.: a novel member of the house fly microbiota.</title>
        <authorList>
            <person name="Park R."/>
        </authorList>
    </citation>
    <scope>NUCLEOTIDE SEQUENCE [LARGE SCALE GENOMIC DNA]</scope>
    <source>
        <strain evidence="6 7">AL1</strain>
    </source>
</reference>
<evidence type="ECO:0000256" key="1">
    <source>
        <dbReference type="ARBA" id="ARBA00007228"/>
    </source>
</evidence>
<comment type="similarity">
    <text evidence="1">Belongs to the class IV-like SAM-binding methyltransferase superfamily. RNA methyltransferase TrmH family.</text>
</comment>
<dbReference type="InterPro" id="IPR029064">
    <property type="entry name" value="Ribosomal_eL30-like_sf"/>
</dbReference>
<evidence type="ECO:0000259" key="5">
    <source>
        <dbReference type="Pfam" id="PF22435"/>
    </source>
</evidence>
<name>A0A563DK94_9FLAO</name>
<sequence length="264" mass="30533">MKMTIESDKNPKIKKLLKLIEKSRERKIQNKIIVEGVQENFFALQNNYDPIEFFIQTSIFQNNINIPKNIQIYEVSKQVYSKIAYRQSTEGIVGVYRQKEEELKKIKLKKDPFLVIIESIEKPGNLGAICRSVDAFGVDYLFVCDEKVDIYNPNVIRSSVGSVFNVPIIHVANQELYEFLKDRKINTYATFMNMDFKEIQEISLDQSTAIIFGTEHSGVSNFWKDKITENILIPMQGKVDSLNISNAVSISCYEVRRQRGINKK</sequence>
<dbReference type="InterPro" id="IPR051259">
    <property type="entry name" value="rRNA_Methyltransferase"/>
</dbReference>
<dbReference type="Gene3D" id="3.40.1280.10">
    <property type="match status" value="1"/>
</dbReference>
<dbReference type="Proteomes" id="UP000319499">
    <property type="component" value="Unassembled WGS sequence"/>
</dbReference>
<feature type="domain" description="tRNA/rRNA methyltransferase SpoU type" evidence="4">
    <location>
        <begin position="113"/>
        <end position="253"/>
    </location>
</feature>
<dbReference type="InterPro" id="IPR029028">
    <property type="entry name" value="Alpha/beta_knot_MTases"/>
</dbReference>
<evidence type="ECO:0000256" key="3">
    <source>
        <dbReference type="ARBA" id="ARBA00022679"/>
    </source>
</evidence>
<proteinExistence type="inferred from homology"/>
<evidence type="ECO:0000256" key="2">
    <source>
        <dbReference type="ARBA" id="ARBA00022603"/>
    </source>
</evidence>
<organism evidence="6 7">
    <name type="scientific">Apibacter muscae</name>
    <dbReference type="NCBI Taxonomy" id="2509004"/>
    <lineage>
        <taxon>Bacteria</taxon>
        <taxon>Pseudomonadati</taxon>
        <taxon>Bacteroidota</taxon>
        <taxon>Flavobacteriia</taxon>
        <taxon>Flavobacteriales</taxon>
        <taxon>Weeksellaceae</taxon>
        <taxon>Apibacter</taxon>
    </lineage>
</organism>
<protein>
    <submittedName>
        <fullName evidence="6">RNA methyltransferase</fullName>
    </submittedName>
</protein>
<accession>A0A563DK94</accession>
<dbReference type="AlphaFoldDB" id="A0A563DK94"/>
<dbReference type="InterPro" id="IPR001537">
    <property type="entry name" value="SpoU_MeTrfase"/>
</dbReference>
<dbReference type="SUPFAM" id="SSF55315">
    <property type="entry name" value="L30e-like"/>
    <property type="match status" value="1"/>
</dbReference>
<dbReference type="GO" id="GO:0032259">
    <property type="term" value="P:methylation"/>
    <property type="evidence" value="ECO:0007669"/>
    <property type="project" value="UniProtKB-KW"/>
</dbReference>
<comment type="caution">
    <text evidence="6">The sequence shown here is derived from an EMBL/GenBank/DDBJ whole genome shotgun (WGS) entry which is preliminary data.</text>
</comment>
<dbReference type="InterPro" id="IPR053888">
    <property type="entry name" value="MRM3-like_sub_bind"/>
</dbReference>